<comment type="caution">
    <text evidence="2">The sequence shown here is derived from an EMBL/GenBank/DDBJ whole genome shotgun (WGS) entry which is preliminary data.</text>
</comment>
<keyword evidence="3" id="KW-1185">Reference proteome</keyword>
<dbReference type="AlphaFoldDB" id="A0A8X7NYS0"/>
<accession>A0A8X7NYS0</accession>
<dbReference type="EMBL" id="JAAMPC010001565">
    <property type="protein sequence ID" value="KAG2240658.1"/>
    <property type="molecule type" value="Genomic_DNA"/>
</dbReference>
<name>A0A8X7NYS0_BRACI</name>
<sequence length="80" mass="9071">MQPSCAQVSPKHPDGALTPRRAFAHSCVHGYHGSWLDIIHPFSTLWPRSDHLKIRENDNTWLDDQPLPPEGFNRASISKT</sequence>
<protein>
    <submittedName>
        <fullName evidence="2">Uncharacterized protein</fullName>
    </submittedName>
</protein>
<proteinExistence type="predicted"/>
<evidence type="ECO:0000256" key="1">
    <source>
        <dbReference type="SAM" id="MobiDB-lite"/>
    </source>
</evidence>
<feature type="region of interest" description="Disordered" evidence="1">
    <location>
        <begin position="59"/>
        <end position="80"/>
    </location>
</feature>
<reference evidence="2 3" key="1">
    <citation type="submission" date="2020-02" db="EMBL/GenBank/DDBJ databases">
        <authorList>
            <person name="Ma Q."/>
            <person name="Huang Y."/>
            <person name="Song X."/>
            <person name="Pei D."/>
        </authorList>
    </citation>
    <scope>NUCLEOTIDE SEQUENCE [LARGE SCALE GENOMIC DNA]</scope>
    <source>
        <strain evidence="2">Sxm20200214</strain>
        <tissue evidence="2">Leaf</tissue>
    </source>
</reference>
<gene>
    <name evidence="2" type="ORF">Bca52824_097142</name>
</gene>
<evidence type="ECO:0000313" key="3">
    <source>
        <dbReference type="Proteomes" id="UP000886595"/>
    </source>
</evidence>
<dbReference type="Proteomes" id="UP000886595">
    <property type="component" value="Unassembled WGS sequence"/>
</dbReference>
<organism evidence="2 3">
    <name type="scientific">Brassica carinata</name>
    <name type="common">Ethiopian mustard</name>
    <name type="synonym">Abyssinian cabbage</name>
    <dbReference type="NCBI Taxonomy" id="52824"/>
    <lineage>
        <taxon>Eukaryota</taxon>
        <taxon>Viridiplantae</taxon>
        <taxon>Streptophyta</taxon>
        <taxon>Embryophyta</taxon>
        <taxon>Tracheophyta</taxon>
        <taxon>Spermatophyta</taxon>
        <taxon>Magnoliopsida</taxon>
        <taxon>eudicotyledons</taxon>
        <taxon>Gunneridae</taxon>
        <taxon>Pentapetalae</taxon>
        <taxon>rosids</taxon>
        <taxon>malvids</taxon>
        <taxon>Brassicales</taxon>
        <taxon>Brassicaceae</taxon>
        <taxon>Brassiceae</taxon>
        <taxon>Brassica</taxon>
    </lineage>
</organism>
<evidence type="ECO:0000313" key="2">
    <source>
        <dbReference type="EMBL" id="KAG2240658.1"/>
    </source>
</evidence>